<feature type="region of interest" description="Disordered" evidence="1">
    <location>
        <begin position="176"/>
        <end position="195"/>
    </location>
</feature>
<evidence type="ECO:0000313" key="2">
    <source>
        <dbReference type="EMBL" id="KAJ8873067.1"/>
    </source>
</evidence>
<sequence>MSNARLKRKTKKGRIIPFLFPALTALGLILGGVSAINRAVKSKGKGIGSWEKFFFDATNTSKPASSLESTTNSLLDGSMARRKFKLWGAEGKETGRTSSNSRVEDSFANSLVACQPALETEVSSRAPDTQLIRHCFTNLKPTRLRVSESEISAAPKIEVLRADKCDCGDYGASLERKGGANGRSLRKPANQRHRQARFLHAKIRSDPAGNEPGSPWWEASRLTTQPLGHSLLPTYFLPKPNDIHGTASDDGKRSEMPHPSQQSKNAKGLPNAFDKPRPSVGSIKRQARVAVGYYSRSVDYELCSRFQKEIKKKHEHLFVGRNPGKSDNVVRGAGSGDGGRYREAQRGVFTAETHDGAAATWWPGHEDVFGRRRRVIPAVNTEISCSQHSAEVEGSRRGRGNTSVVSFFDDSQVCTTAVSVKHGEILRFTDEYAGGSNEQGSAITDDTTSDSIMARRHSPAHDVEINSPVDGINRLYLTYRSENMLTRSLSSHKRSGEFTALKATATPFQEFVDFGNVESSVSLTDYDSMTCEKRGPSVLEYKRQNYKLQNSNFAMRSFSQRQSYDHTKLAKECWMAVT</sequence>
<keyword evidence="3" id="KW-1185">Reference proteome</keyword>
<evidence type="ECO:0008006" key="4">
    <source>
        <dbReference type="Google" id="ProtNLM"/>
    </source>
</evidence>
<evidence type="ECO:0000256" key="1">
    <source>
        <dbReference type="SAM" id="MobiDB-lite"/>
    </source>
</evidence>
<reference evidence="2 3" key="1">
    <citation type="submission" date="2023-02" db="EMBL/GenBank/DDBJ databases">
        <title>LHISI_Scaffold_Assembly.</title>
        <authorList>
            <person name="Stuart O.P."/>
            <person name="Cleave R."/>
            <person name="Magrath M.J.L."/>
            <person name="Mikheyev A.S."/>
        </authorList>
    </citation>
    <scope>NUCLEOTIDE SEQUENCE [LARGE SCALE GENOMIC DNA]</scope>
    <source>
        <strain evidence="2">Daus_M_001</strain>
        <tissue evidence="2">Leg muscle</tissue>
    </source>
</reference>
<protein>
    <recommendedName>
        <fullName evidence="4">Transmembrane protein</fullName>
    </recommendedName>
</protein>
<dbReference type="Proteomes" id="UP001159363">
    <property type="component" value="Chromosome 10"/>
</dbReference>
<feature type="compositionally biased region" description="Basic and acidic residues" evidence="1">
    <location>
        <begin position="247"/>
        <end position="256"/>
    </location>
</feature>
<proteinExistence type="predicted"/>
<evidence type="ECO:0000313" key="3">
    <source>
        <dbReference type="Proteomes" id="UP001159363"/>
    </source>
</evidence>
<gene>
    <name evidence="2" type="ORF">PR048_026683</name>
</gene>
<organism evidence="2 3">
    <name type="scientific">Dryococelus australis</name>
    <dbReference type="NCBI Taxonomy" id="614101"/>
    <lineage>
        <taxon>Eukaryota</taxon>
        <taxon>Metazoa</taxon>
        <taxon>Ecdysozoa</taxon>
        <taxon>Arthropoda</taxon>
        <taxon>Hexapoda</taxon>
        <taxon>Insecta</taxon>
        <taxon>Pterygota</taxon>
        <taxon>Neoptera</taxon>
        <taxon>Polyneoptera</taxon>
        <taxon>Phasmatodea</taxon>
        <taxon>Verophasmatodea</taxon>
        <taxon>Anareolatae</taxon>
        <taxon>Phasmatidae</taxon>
        <taxon>Eurycanthinae</taxon>
        <taxon>Dryococelus</taxon>
    </lineage>
</organism>
<name>A0ABQ9GM32_9NEOP</name>
<comment type="caution">
    <text evidence="2">The sequence shown here is derived from an EMBL/GenBank/DDBJ whole genome shotgun (WGS) entry which is preliminary data.</text>
</comment>
<feature type="compositionally biased region" description="Basic residues" evidence="1">
    <location>
        <begin position="184"/>
        <end position="195"/>
    </location>
</feature>
<dbReference type="EMBL" id="JARBHB010000011">
    <property type="protein sequence ID" value="KAJ8873067.1"/>
    <property type="molecule type" value="Genomic_DNA"/>
</dbReference>
<feature type="region of interest" description="Disordered" evidence="1">
    <location>
        <begin position="238"/>
        <end position="279"/>
    </location>
</feature>
<accession>A0ABQ9GM32</accession>